<dbReference type="GO" id="GO:0045892">
    <property type="term" value="P:negative regulation of DNA-templated transcription"/>
    <property type="evidence" value="ECO:0007669"/>
    <property type="project" value="UniProtKB-UniRule"/>
</dbReference>
<evidence type="ECO:0000256" key="1">
    <source>
        <dbReference type="ARBA" id="ARBA00004123"/>
    </source>
</evidence>
<evidence type="ECO:0000256" key="3">
    <source>
        <dbReference type="ARBA" id="ARBA00023015"/>
    </source>
</evidence>
<feature type="domain" description="OVATE" evidence="8">
    <location>
        <begin position="171"/>
        <end position="230"/>
    </location>
</feature>
<feature type="region of interest" description="Disordered" evidence="7">
    <location>
        <begin position="67"/>
        <end position="119"/>
    </location>
</feature>
<dbReference type="PROSITE" id="PS51754">
    <property type="entry name" value="OVATE"/>
    <property type="match status" value="1"/>
</dbReference>
<name>A0A8J5FDP9_ZINOF</name>
<sequence length="238" mass="27528">MGNHRFRVSDMMPSFWFYKLKDAPKSNRSHTIQNAMKLRRCQFQSSPSLPPPLPLPRRASSYISTRERTERLVPHSPINHKASDTYFPVGSPRKSSPNTPRKATIPTTSPSVRDKSGKFEGSEELLELRLPPILTKPVEDHGEKETEQVEPRSPRLGAKQRETFLAESLVVVKSSADPQKDFRESMVEMVMEKDLRRPKELEELLMCYLSLNSRKYHGIILKEFKKIWVVLVQHELHL</sequence>
<dbReference type="GO" id="GO:0005634">
    <property type="term" value="C:nucleus"/>
    <property type="evidence" value="ECO:0007669"/>
    <property type="project" value="UniProtKB-SubCell"/>
</dbReference>
<evidence type="ECO:0000256" key="7">
    <source>
        <dbReference type="SAM" id="MobiDB-lite"/>
    </source>
</evidence>
<keyword evidence="10" id="KW-1185">Reference proteome</keyword>
<organism evidence="9 10">
    <name type="scientific">Zingiber officinale</name>
    <name type="common">Ginger</name>
    <name type="synonym">Amomum zingiber</name>
    <dbReference type="NCBI Taxonomy" id="94328"/>
    <lineage>
        <taxon>Eukaryota</taxon>
        <taxon>Viridiplantae</taxon>
        <taxon>Streptophyta</taxon>
        <taxon>Embryophyta</taxon>
        <taxon>Tracheophyta</taxon>
        <taxon>Spermatophyta</taxon>
        <taxon>Magnoliopsida</taxon>
        <taxon>Liliopsida</taxon>
        <taxon>Zingiberales</taxon>
        <taxon>Zingiberaceae</taxon>
        <taxon>Zingiber</taxon>
    </lineage>
</organism>
<comment type="caution">
    <text evidence="9">The sequence shown here is derived from an EMBL/GenBank/DDBJ whole genome shotgun (WGS) entry which is preliminary data.</text>
</comment>
<keyword evidence="3 6" id="KW-0805">Transcription regulation</keyword>
<gene>
    <name evidence="9" type="ORF">ZIOFF_058083</name>
</gene>
<evidence type="ECO:0000313" key="10">
    <source>
        <dbReference type="Proteomes" id="UP000734854"/>
    </source>
</evidence>
<evidence type="ECO:0000256" key="2">
    <source>
        <dbReference type="ARBA" id="ARBA00022491"/>
    </source>
</evidence>
<evidence type="ECO:0000256" key="6">
    <source>
        <dbReference type="RuleBase" id="RU367028"/>
    </source>
</evidence>
<dbReference type="InterPro" id="IPR025830">
    <property type="entry name" value="DNA_bnd_dom_ovate"/>
</dbReference>
<dbReference type="Proteomes" id="UP000734854">
    <property type="component" value="Unassembled WGS sequence"/>
</dbReference>
<evidence type="ECO:0000256" key="5">
    <source>
        <dbReference type="ARBA" id="ARBA00023242"/>
    </source>
</evidence>
<evidence type="ECO:0000259" key="8">
    <source>
        <dbReference type="PROSITE" id="PS51754"/>
    </source>
</evidence>
<comment type="subcellular location">
    <subcellularLocation>
        <location evidence="1 6">Nucleus</location>
    </subcellularLocation>
</comment>
<evidence type="ECO:0000256" key="4">
    <source>
        <dbReference type="ARBA" id="ARBA00023163"/>
    </source>
</evidence>
<keyword evidence="2 6" id="KW-0678">Repressor</keyword>
<comment type="function">
    <text evidence="6">Transcriptional repressor that regulates multiple aspects of plant growth and development.</text>
</comment>
<feature type="compositionally biased region" description="Polar residues" evidence="7">
    <location>
        <begin position="93"/>
        <end position="111"/>
    </location>
</feature>
<accession>A0A8J5FDP9</accession>
<dbReference type="PANTHER" id="PTHR33057">
    <property type="entry name" value="TRANSCRIPTION REPRESSOR OFP7-RELATED"/>
    <property type="match status" value="1"/>
</dbReference>
<dbReference type="NCBIfam" id="TIGR01568">
    <property type="entry name" value="A_thal_3678"/>
    <property type="match status" value="1"/>
</dbReference>
<dbReference type="InterPro" id="IPR038933">
    <property type="entry name" value="Ovate"/>
</dbReference>
<dbReference type="GO" id="GO:0003677">
    <property type="term" value="F:DNA binding"/>
    <property type="evidence" value="ECO:0007669"/>
    <property type="project" value="InterPro"/>
</dbReference>
<dbReference type="EMBL" id="JACMSC010000016">
    <property type="protein sequence ID" value="KAG6481479.1"/>
    <property type="molecule type" value="Genomic_DNA"/>
</dbReference>
<keyword evidence="5 6" id="KW-0539">Nucleus</keyword>
<dbReference type="Pfam" id="PF04844">
    <property type="entry name" value="Ovate"/>
    <property type="match status" value="1"/>
</dbReference>
<dbReference type="AlphaFoldDB" id="A0A8J5FDP9"/>
<dbReference type="PANTHER" id="PTHR33057:SF221">
    <property type="entry name" value="TRANSCRIPTION REPRESSOR"/>
    <property type="match status" value="1"/>
</dbReference>
<dbReference type="Pfam" id="PF13724">
    <property type="entry name" value="DNA_binding_2"/>
    <property type="match status" value="1"/>
</dbReference>
<dbReference type="InterPro" id="IPR006458">
    <property type="entry name" value="Ovate_C"/>
</dbReference>
<evidence type="ECO:0000313" key="9">
    <source>
        <dbReference type="EMBL" id="KAG6481479.1"/>
    </source>
</evidence>
<proteinExistence type="predicted"/>
<reference evidence="9 10" key="1">
    <citation type="submission" date="2020-08" db="EMBL/GenBank/DDBJ databases">
        <title>Plant Genome Project.</title>
        <authorList>
            <person name="Zhang R.-G."/>
        </authorList>
    </citation>
    <scope>NUCLEOTIDE SEQUENCE [LARGE SCALE GENOMIC DNA]</scope>
    <source>
        <tissue evidence="9">Rhizome</tissue>
    </source>
</reference>
<keyword evidence="4 6" id="KW-0804">Transcription</keyword>
<protein>
    <recommendedName>
        <fullName evidence="6">Transcription repressor</fullName>
    </recommendedName>
    <alternativeName>
        <fullName evidence="6">Ovate family protein</fullName>
    </alternativeName>
</protein>